<proteinExistence type="predicted"/>
<dbReference type="EMBL" id="FUFT01000005">
    <property type="protein sequence ID" value="SJL84507.1"/>
    <property type="molecule type" value="Genomic_DNA"/>
</dbReference>
<dbReference type="SUPFAM" id="SSF55729">
    <property type="entry name" value="Acyl-CoA N-acyltransferases (Nat)"/>
    <property type="match status" value="1"/>
</dbReference>
<accession>A0A1R4B6G3</accession>
<dbReference type="Proteomes" id="UP000189475">
    <property type="component" value="Unassembled WGS sequence"/>
</dbReference>
<dbReference type="Pfam" id="PF18014">
    <property type="entry name" value="Acetyltransf_18"/>
    <property type="match status" value="1"/>
</dbReference>
<keyword evidence="3" id="KW-1185">Reference proteome</keyword>
<reference evidence="2 3" key="1">
    <citation type="submission" date="2017-02" db="EMBL/GenBank/DDBJ databases">
        <authorList>
            <person name="Peterson S.W."/>
        </authorList>
    </citation>
    <scope>NUCLEOTIDE SEQUENCE [LARGE SCALE GENOMIC DNA]</scope>
    <source>
        <strain evidence="2 3">CECT 9027</strain>
    </source>
</reference>
<dbReference type="InterPro" id="IPR000182">
    <property type="entry name" value="GNAT_dom"/>
</dbReference>
<dbReference type="InterPro" id="IPR041496">
    <property type="entry name" value="YitH/HolE_GNAT"/>
</dbReference>
<gene>
    <name evidence="2" type="ORF">VPAL9027_02496</name>
</gene>
<dbReference type="Gene3D" id="3.40.630.90">
    <property type="match status" value="1"/>
</dbReference>
<dbReference type="PANTHER" id="PTHR47237">
    <property type="entry name" value="SLL0310 PROTEIN"/>
    <property type="match status" value="1"/>
</dbReference>
<feature type="domain" description="N-acetyltransferase" evidence="1">
    <location>
        <begin position="10"/>
        <end position="142"/>
    </location>
</feature>
<dbReference type="CDD" id="cd04301">
    <property type="entry name" value="NAT_SF"/>
    <property type="match status" value="1"/>
</dbReference>
<dbReference type="InterPro" id="IPR016181">
    <property type="entry name" value="Acyl_CoA_acyltransferase"/>
</dbReference>
<organism evidence="2 3">
    <name type="scientific">Vibrio palustris</name>
    <dbReference type="NCBI Taxonomy" id="1918946"/>
    <lineage>
        <taxon>Bacteria</taxon>
        <taxon>Pseudomonadati</taxon>
        <taxon>Pseudomonadota</taxon>
        <taxon>Gammaproteobacteria</taxon>
        <taxon>Vibrionales</taxon>
        <taxon>Vibrionaceae</taxon>
        <taxon>Vibrio</taxon>
    </lineage>
</organism>
<dbReference type="PROSITE" id="PS51186">
    <property type="entry name" value="GNAT"/>
    <property type="match status" value="1"/>
</dbReference>
<dbReference type="STRING" id="1918946.VPAL9027_02496"/>
<keyword evidence="2" id="KW-0808">Transferase</keyword>
<sequence length="287" mass="31647">MAVSTATLNYTIRRMCASDITQAYQLTQNLQWPHRQEDWLTMFNVSAALVMEHEGKVIGTACAVEQGAYASIGLVVIADEYQGYGLGRKIVTAIMQESQCSSFFLSATKAGQPLYEKLGFKEYARIKQYQGYVSGPDNQPLTSTQPFIRETQPSDYDNVIALLNQASGMERDKVFNEVLSETQQTIVLERDNAIAGVACYRSFGRGDAIGPVIASHSEDAHALLAYLLANNEGKFVRVDTPAQYHLAETLQSWGLSEVDDIAAMHLGTRPKPQLAYTPYCLITQALG</sequence>
<dbReference type="Gene3D" id="3.40.630.30">
    <property type="match status" value="1"/>
</dbReference>
<evidence type="ECO:0000259" key="1">
    <source>
        <dbReference type="PROSITE" id="PS51186"/>
    </source>
</evidence>
<dbReference type="AlphaFoldDB" id="A0A1R4B6G3"/>
<dbReference type="OrthoDB" id="510731at2"/>
<dbReference type="GO" id="GO:0016747">
    <property type="term" value="F:acyltransferase activity, transferring groups other than amino-acyl groups"/>
    <property type="evidence" value="ECO:0007669"/>
    <property type="project" value="InterPro"/>
</dbReference>
<dbReference type="RefSeq" id="WP_077314870.1">
    <property type="nucleotide sequence ID" value="NZ_AP024888.1"/>
</dbReference>
<name>A0A1R4B6G3_9VIBR</name>
<protein>
    <submittedName>
        <fullName evidence="2">Acetyltransferase (GNAT) family protein</fullName>
    </submittedName>
</protein>
<evidence type="ECO:0000313" key="3">
    <source>
        <dbReference type="Proteomes" id="UP000189475"/>
    </source>
</evidence>
<dbReference type="PANTHER" id="PTHR47237:SF2">
    <property type="entry name" value="BLL4206 PROTEIN"/>
    <property type="match status" value="1"/>
</dbReference>
<dbReference type="Pfam" id="PF13508">
    <property type="entry name" value="Acetyltransf_7"/>
    <property type="match status" value="1"/>
</dbReference>
<dbReference type="InterPro" id="IPR052729">
    <property type="entry name" value="Acyl/Acetyltrans_Enzymes"/>
</dbReference>
<evidence type="ECO:0000313" key="2">
    <source>
        <dbReference type="EMBL" id="SJL84507.1"/>
    </source>
</evidence>